<protein>
    <recommendedName>
        <fullName evidence="1">Transcriptional coactivator p15 (PC4) C-terminal domain-containing protein</fullName>
    </recommendedName>
</protein>
<dbReference type="EMBL" id="JAARVG010000006">
    <property type="protein sequence ID" value="MBC1793464.1"/>
    <property type="molecule type" value="Genomic_DNA"/>
</dbReference>
<dbReference type="InterPro" id="IPR003173">
    <property type="entry name" value="PC4_C"/>
</dbReference>
<proteinExistence type="predicted"/>
<dbReference type="Proteomes" id="UP000548082">
    <property type="component" value="Unassembled WGS sequence"/>
</dbReference>
<dbReference type="PIRSF" id="PIRSF037246">
    <property type="entry name" value="UCP037246"/>
    <property type="match status" value="1"/>
</dbReference>
<dbReference type="InterPro" id="IPR017154">
    <property type="entry name" value="PC4-like"/>
</dbReference>
<name>A0A7X0XXG7_9LIST</name>
<sequence>MSSIEYEIVEHIGVLSENAKGWRKEVNLISWNGRAPKYDIRDWSPENEKMGKGITLTEEEFKKIAELAK</sequence>
<evidence type="ECO:0000313" key="4">
    <source>
        <dbReference type="Proteomes" id="UP000539064"/>
    </source>
</evidence>
<reference evidence="4 5" key="1">
    <citation type="submission" date="2020-03" db="EMBL/GenBank/DDBJ databases">
        <title>Soil Listeria distribution.</title>
        <authorList>
            <person name="Liao J."/>
            <person name="Wiedmann M."/>
        </authorList>
    </citation>
    <scope>NUCLEOTIDE SEQUENCE [LARGE SCALE GENOMIC DNA]</scope>
    <source>
        <strain evidence="2 4">FSL L7-0978</strain>
        <strain evidence="3 5">FSL L7-0990</strain>
    </source>
</reference>
<evidence type="ECO:0000313" key="3">
    <source>
        <dbReference type="EMBL" id="MBC1797338.1"/>
    </source>
</evidence>
<organism evidence="2 4">
    <name type="scientific">Listeria booriae</name>
    <dbReference type="NCBI Taxonomy" id="1552123"/>
    <lineage>
        <taxon>Bacteria</taxon>
        <taxon>Bacillati</taxon>
        <taxon>Bacillota</taxon>
        <taxon>Bacilli</taxon>
        <taxon>Bacillales</taxon>
        <taxon>Listeriaceae</taxon>
        <taxon>Listeria</taxon>
    </lineage>
</organism>
<dbReference type="GO" id="GO:0006355">
    <property type="term" value="P:regulation of DNA-templated transcription"/>
    <property type="evidence" value="ECO:0007669"/>
    <property type="project" value="InterPro"/>
</dbReference>
<evidence type="ECO:0000313" key="5">
    <source>
        <dbReference type="Proteomes" id="UP000548082"/>
    </source>
</evidence>
<dbReference type="EMBL" id="JAARVD010000005">
    <property type="protein sequence ID" value="MBC1797338.1"/>
    <property type="molecule type" value="Genomic_DNA"/>
</dbReference>
<gene>
    <name evidence="2" type="ORF">HCA52_08565</name>
    <name evidence="3" type="ORF">HCA55_11430</name>
</gene>
<dbReference type="Proteomes" id="UP000539064">
    <property type="component" value="Unassembled WGS sequence"/>
</dbReference>
<dbReference type="Gene3D" id="2.30.31.70">
    <property type="match status" value="1"/>
</dbReference>
<dbReference type="RefSeq" id="WP_185492538.1">
    <property type="nucleotide sequence ID" value="NZ_JAARVC010000016.1"/>
</dbReference>
<evidence type="ECO:0000259" key="1">
    <source>
        <dbReference type="Pfam" id="PF02229"/>
    </source>
</evidence>
<dbReference type="GO" id="GO:0003677">
    <property type="term" value="F:DNA binding"/>
    <property type="evidence" value="ECO:0007669"/>
    <property type="project" value="InterPro"/>
</dbReference>
<comment type="caution">
    <text evidence="2">The sequence shown here is derived from an EMBL/GenBank/DDBJ whole genome shotgun (WGS) entry which is preliminary data.</text>
</comment>
<evidence type="ECO:0000313" key="2">
    <source>
        <dbReference type="EMBL" id="MBC1793464.1"/>
    </source>
</evidence>
<dbReference type="Pfam" id="PF02229">
    <property type="entry name" value="PC4"/>
    <property type="match status" value="1"/>
</dbReference>
<dbReference type="AlphaFoldDB" id="A0A7X0XXG7"/>
<accession>A0A7X0XXG7</accession>
<feature type="domain" description="Transcriptional coactivator p15 (PC4) C-terminal" evidence="1">
    <location>
        <begin position="20"/>
        <end position="66"/>
    </location>
</feature>